<feature type="non-terminal residue" evidence="1">
    <location>
        <position position="1"/>
    </location>
</feature>
<feature type="non-terminal residue" evidence="1">
    <location>
        <position position="192"/>
    </location>
</feature>
<dbReference type="OrthoDB" id="3267098at2759"/>
<organism evidence="1 2">
    <name type="scientific">Fistulina hepatica ATCC 64428</name>
    <dbReference type="NCBI Taxonomy" id="1128425"/>
    <lineage>
        <taxon>Eukaryota</taxon>
        <taxon>Fungi</taxon>
        <taxon>Dikarya</taxon>
        <taxon>Basidiomycota</taxon>
        <taxon>Agaricomycotina</taxon>
        <taxon>Agaricomycetes</taxon>
        <taxon>Agaricomycetidae</taxon>
        <taxon>Agaricales</taxon>
        <taxon>Fistulinaceae</taxon>
        <taxon>Fistulina</taxon>
    </lineage>
</organism>
<accession>A0A0D7A0Z3</accession>
<keyword evidence="2" id="KW-1185">Reference proteome</keyword>
<proteinExistence type="predicted"/>
<protein>
    <submittedName>
        <fullName evidence="1">Uncharacterized protein</fullName>
    </submittedName>
</protein>
<dbReference type="EMBL" id="KN882118">
    <property type="protein sequence ID" value="KIY43074.1"/>
    <property type="molecule type" value="Genomic_DNA"/>
</dbReference>
<dbReference type="AlphaFoldDB" id="A0A0D7A0Z3"/>
<gene>
    <name evidence="1" type="ORF">FISHEDRAFT_18325</name>
</gene>
<evidence type="ECO:0000313" key="1">
    <source>
        <dbReference type="EMBL" id="KIY43074.1"/>
    </source>
</evidence>
<name>A0A0D7A0Z3_9AGAR</name>
<reference evidence="1 2" key="1">
    <citation type="journal article" date="2015" name="Fungal Genet. Biol.">
        <title>Evolution of novel wood decay mechanisms in Agaricales revealed by the genome sequences of Fistulina hepatica and Cylindrobasidium torrendii.</title>
        <authorList>
            <person name="Floudas D."/>
            <person name="Held B.W."/>
            <person name="Riley R."/>
            <person name="Nagy L.G."/>
            <person name="Koehler G."/>
            <person name="Ransdell A.S."/>
            <person name="Younus H."/>
            <person name="Chow J."/>
            <person name="Chiniquy J."/>
            <person name="Lipzen A."/>
            <person name="Tritt A."/>
            <person name="Sun H."/>
            <person name="Haridas S."/>
            <person name="LaButti K."/>
            <person name="Ohm R.A."/>
            <person name="Kues U."/>
            <person name="Blanchette R.A."/>
            <person name="Grigoriev I.V."/>
            <person name="Minto R.E."/>
            <person name="Hibbett D.S."/>
        </authorList>
    </citation>
    <scope>NUCLEOTIDE SEQUENCE [LARGE SCALE GENOMIC DNA]</scope>
    <source>
        <strain evidence="1 2">ATCC 64428</strain>
    </source>
</reference>
<dbReference type="Proteomes" id="UP000054144">
    <property type="component" value="Unassembled WGS sequence"/>
</dbReference>
<evidence type="ECO:0000313" key="2">
    <source>
        <dbReference type="Proteomes" id="UP000054144"/>
    </source>
</evidence>
<sequence>FTDTDRETICLLNNCMYCAWTMCINYTTYDVRRDCDLISPQTHPDVMVLSPEEGPRVHKFWYVGILGIFTATVISSHGRRPQRMEFLWVRWFGIESGYNEGPRYARLPKIGIVPHDDPWAFGFLHPQCVVRGCHLIPAFCGGRTQDLLPISTPTVARLGPLKTDDWTNYYISIFVDRDMMMRFFGGGIGHRA</sequence>